<dbReference type="PANTHER" id="PTHR43394:SF1">
    <property type="entry name" value="ATP-BINDING CASSETTE SUB-FAMILY B MEMBER 10, MITOCHONDRIAL"/>
    <property type="match status" value="1"/>
</dbReference>
<dbReference type="Proteomes" id="UP000216024">
    <property type="component" value="Unassembled WGS sequence"/>
</dbReference>
<comment type="subcellular location">
    <subcellularLocation>
        <location evidence="1">Cell membrane</location>
        <topology evidence="1">Multi-pass membrane protein</topology>
    </subcellularLocation>
</comment>
<dbReference type="GO" id="GO:0005886">
    <property type="term" value="C:plasma membrane"/>
    <property type="evidence" value="ECO:0007669"/>
    <property type="project" value="UniProtKB-SubCell"/>
</dbReference>
<keyword evidence="10" id="KW-1185">Reference proteome</keyword>
<dbReference type="GO" id="GO:0015421">
    <property type="term" value="F:ABC-type oligopeptide transporter activity"/>
    <property type="evidence" value="ECO:0007669"/>
    <property type="project" value="TreeGrafter"/>
</dbReference>
<keyword evidence="3" id="KW-0547">Nucleotide-binding</keyword>
<dbReference type="SUPFAM" id="SSF52540">
    <property type="entry name" value="P-loop containing nucleoside triphosphate hydrolases"/>
    <property type="match status" value="1"/>
</dbReference>
<evidence type="ECO:0000256" key="2">
    <source>
        <dbReference type="ARBA" id="ARBA00022692"/>
    </source>
</evidence>
<dbReference type="FunFam" id="3.40.50.300:FF:000218">
    <property type="entry name" value="Multidrug ABC transporter ATP-binding protein"/>
    <property type="match status" value="1"/>
</dbReference>
<reference evidence="9 10" key="1">
    <citation type="submission" date="2017-06" db="EMBL/GenBank/DDBJ databases">
        <title>Draft genome sequence of anaerobic fermentative bacterium Anaeromicrobium sediminis DY2726D isolated from West Pacific Ocean sediments.</title>
        <authorList>
            <person name="Zeng X."/>
        </authorList>
    </citation>
    <scope>NUCLEOTIDE SEQUENCE [LARGE SCALE GENOMIC DNA]</scope>
    <source>
        <strain evidence="9 10">DY2726D</strain>
    </source>
</reference>
<dbReference type="Gene3D" id="1.20.1560.10">
    <property type="entry name" value="ABC transporter type 1, transmembrane domain"/>
    <property type="match status" value="1"/>
</dbReference>
<dbReference type="PROSITE" id="PS50893">
    <property type="entry name" value="ABC_TRANSPORTER_2"/>
    <property type="match status" value="1"/>
</dbReference>
<dbReference type="InterPro" id="IPR011527">
    <property type="entry name" value="ABC1_TM_dom"/>
</dbReference>
<dbReference type="Pfam" id="PF00005">
    <property type="entry name" value="ABC_tran"/>
    <property type="match status" value="1"/>
</dbReference>
<accession>A0A267MGS5</accession>
<dbReference type="GO" id="GO:0016887">
    <property type="term" value="F:ATP hydrolysis activity"/>
    <property type="evidence" value="ECO:0007669"/>
    <property type="project" value="InterPro"/>
</dbReference>
<feature type="domain" description="ABC transporter" evidence="7">
    <location>
        <begin position="97"/>
        <end position="331"/>
    </location>
</feature>
<keyword evidence="6" id="KW-0472">Membrane</keyword>
<dbReference type="InterPro" id="IPR017871">
    <property type="entry name" value="ABC_transporter-like_CS"/>
</dbReference>
<evidence type="ECO:0000256" key="5">
    <source>
        <dbReference type="ARBA" id="ARBA00022989"/>
    </source>
</evidence>
<keyword evidence="4" id="KW-0067">ATP-binding</keyword>
<dbReference type="InterPro" id="IPR027417">
    <property type="entry name" value="P-loop_NTPase"/>
</dbReference>
<dbReference type="PROSITE" id="PS50929">
    <property type="entry name" value="ABC_TM1F"/>
    <property type="match status" value="1"/>
</dbReference>
<dbReference type="AlphaFoldDB" id="A0A267MGS5"/>
<evidence type="ECO:0000256" key="3">
    <source>
        <dbReference type="ARBA" id="ARBA00022741"/>
    </source>
</evidence>
<protein>
    <recommendedName>
        <fullName evidence="11">Thiamine ABC transporter permease</fullName>
    </recommendedName>
</protein>
<evidence type="ECO:0000256" key="4">
    <source>
        <dbReference type="ARBA" id="ARBA00022840"/>
    </source>
</evidence>
<dbReference type="InterPro" id="IPR003593">
    <property type="entry name" value="AAA+_ATPase"/>
</dbReference>
<dbReference type="OrthoDB" id="9762778at2"/>
<dbReference type="InterPro" id="IPR003439">
    <property type="entry name" value="ABC_transporter-like_ATP-bd"/>
</dbReference>
<dbReference type="PROSITE" id="PS00211">
    <property type="entry name" value="ABC_TRANSPORTER_1"/>
    <property type="match status" value="1"/>
</dbReference>
<dbReference type="RefSeq" id="WP_095134432.1">
    <property type="nucleotide sequence ID" value="NZ_NIBG01000013.1"/>
</dbReference>
<comment type="caution">
    <text evidence="9">The sequence shown here is derived from an EMBL/GenBank/DDBJ whole genome shotgun (WGS) entry which is preliminary data.</text>
</comment>
<evidence type="ECO:0000256" key="6">
    <source>
        <dbReference type="ARBA" id="ARBA00023136"/>
    </source>
</evidence>
<sequence>MAEFVSGVNLFTDILNLIVLGAGGYFVSTGEIGMPDLVAYLLYIVYFIQPIKKLTNFIEQYQAGMAGFERFVEIMDIKPEREDSKYAKDLENVSGDIAFKNVSFNYSDKEKVLSNISLKIKSGETLALVGPSGGGKTTLCHLLPHFYEINHGDITIDHKNLNDITLKSLRQNIGMVQQDIFLFSGTIRDNILYCKGDAKEEDIIAAAKSANIHDFIMSLPNQYDTYVGERGVKLSGGQKQRISIARVFLKNPPILILDEATSALDNESEAIIQASLEKLSKGRTTIVVAHRLSTIKNADNIVVLTPKGIEEEGTHDTLMKNNHIYTKLYNAQFKGYMPDTV</sequence>
<evidence type="ECO:0000313" key="9">
    <source>
        <dbReference type="EMBL" id="PAB58667.1"/>
    </source>
</evidence>
<dbReference type="InterPro" id="IPR036640">
    <property type="entry name" value="ABC1_TM_sf"/>
</dbReference>
<dbReference type="InterPro" id="IPR039421">
    <property type="entry name" value="Type_1_exporter"/>
</dbReference>
<name>A0A267MGS5_9FIRM</name>
<evidence type="ECO:0000256" key="1">
    <source>
        <dbReference type="ARBA" id="ARBA00004651"/>
    </source>
</evidence>
<organism evidence="9 10">
    <name type="scientific">Anaeromicrobium sediminis</name>
    <dbReference type="NCBI Taxonomy" id="1478221"/>
    <lineage>
        <taxon>Bacteria</taxon>
        <taxon>Bacillati</taxon>
        <taxon>Bacillota</taxon>
        <taxon>Clostridia</taxon>
        <taxon>Peptostreptococcales</taxon>
        <taxon>Thermotaleaceae</taxon>
        <taxon>Anaeromicrobium</taxon>
    </lineage>
</organism>
<feature type="domain" description="ABC transmembrane type-1" evidence="8">
    <location>
        <begin position="4"/>
        <end position="63"/>
    </location>
</feature>
<gene>
    <name evidence="9" type="ORF">CCE28_14410</name>
</gene>
<dbReference type="PANTHER" id="PTHR43394">
    <property type="entry name" value="ATP-DEPENDENT PERMEASE MDL1, MITOCHONDRIAL"/>
    <property type="match status" value="1"/>
</dbReference>
<evidence type="ECO:0000259" key="8">
    <source>
        <dbReference type="PROSITE" id="PS50929"/>
    </source>
</evidence>
<dbReference type="Gene3D" id="3.40.50.300">
    <property type="entry name" value="P-loop containing nucleotide triphosphate hydrolases"/>
    <property type="match status" value="1"/>
</dbReference>
<dbReference type="SMART" id="SM00382">
    <property type="entry name" value="AAA"/>
    <property type="match status" value="1"/>
</dbReference>
<evidence type="ECO:0000259" key="7">
    <source>
        <dbReference type="PROSITE" id="PS50893"/>
    </source>
</evidence>
<keyword evidence="5" id="KW-1133">Transmembrane helix</keyword>
<evidence type="ECO:0008006" key="11">
    <source>
        <dbReference type="Google" id="ProtNLM"/>
    </source>
</evidence>
<dbReference type="GO" id="GO:0005524">
    <property type="term" value="F:ATP binding"/>
    <property type="evidence" value="ECO:0007669"/>
    <property type="project" value="UniProtKB-KW"/>
</dbReference>
<dbReference type="EMBL" id="NIBG01000013">
    <property type="protein sequence ID" value="PAB58667.1"/>
    <property type="molecule type" value="Genomic_DNA"/>
</dbReference>
<keyword evidence="2" id="KW-0812">Transmembrane</keyword>
<evidence type="ECO:0000313" key="10">
    <source>
        <dbReference type="Proteomes" id="UP000216024"/>
    </source>
</evidence>
<dbReference type="SUPFAM" id="SSF90123">
    <property type="entry name" value="ABC transporter transmembrane region"/>
    <property type="match status" value="1"/>
</dbReference>
<proteinExistence type="predicted"/>